<dbReference type="EMBL" id="JAIQUM010000039">
    <property type="protein sequence ID" value="MBZ5751796.1"/>
    <property type="molecule type" value="Genomic_DNA"/>
</dbReference>
<feature type="domain" description="NERD" evidence="1">
    <location>
        <begin position="41"/>
        <end position="157"/>
    </location>
</feature>
<sequence>MIVKIRTVPLSIEKLQALICRTPPIHSKSPIMNENLSKRLSGYKGETYLDYPLSFLSEKDYYILHDLRLHDSTHYFQLDSFVISTNFIMILEVKNIAGKIYFDPIFHQLIRTLDGKETVFEDPIVQISRQELQLKKWLRKNQFPEIPILSHVVFTHPKALLRTSPENLDLHQKVIHRNFLSTRFTQIEKEYPEERISLKDIKRMIKLLKKQHTPLDKPILEQYGIHYDELLKGVFCPTCHHLPMERAYGTWYCPQCKNKVKDAHIAAVKDYFLLCGPEITNKKLRDFLQISSPYLASRLLRSMNLPSDGTTKNRIYYLSSEREFEK</sequence>
<accession>A0ABS7UUH0</accession>
<keyword evidence="3" id="KW-1185">Reference proteome</keyword>
<name>A0ABS7UUH0_9BACI</name>
<gene>
    <name evidence="2" type="ORF">K9V48_16440</name>
</gene>
<dbReference type="PROSITE" id="PS50965">
    <property type="entry name" value="NERD"/>
    <property type="match status" value="1"/>
</dbReference>
<evidence type="ECO:0000259" key="1">
    <source>
        <dbReference type="PROSITE" id="PS50965"/>
    </source>
</evidence>
<dbReference type="Pfam" id="PF08378">
    <property type="entry name" value="NERD"/>
    <property type="match status" value="1"/>
</dbReference>
<protein>
    <submittedName>
        <fullName evidence="2">NERD domain-containing protein</fullName>
    </submittedName>
</protein>
<comment type="caution">
    <text evidence="2">The sequence shown here is derived from an EMBL/GenBank/DDBJ whole genome shotgun (WGS) entry which is preliminary data.</text>
</comment>
<reference evidence="2" key="1">
    <citation type="submission" date="2024-05" db="EMBL/GenBank/DDBJ databases">
        <title>Metabacillus sp. nov., isolated from the rhizosphere soil of tomato plants.</title>
        <authorList>
            <person name="Ma R."/>
        </authorList>
    </citation>
    <scope>NUCLEOTIDE SEQUENCE</scope>
    <source>
        <strain evidence="2">DBTR6</strain>
    </source>
</reference>
<dbReference type="Proteomes" id="UP001165287">
    <property type="component" value="Unassembled WGS sequence"/>
</dbReference>
<evidence type="ECO:0000313" key="3">
    <source>
        <dbReference type="Proteomes" id="UP001165287"/>
    </source>
</evidence>
<organism evidence="2 3">
    <name type="scientific">Metabacillus rhizolycopersici</name>
    <dbReference type="NCBI Taxonomy" id="2875709"/>
    <lineage>
        <taxon>Bacteria</taxon>
        <taxon>Bacillati</taxon>
        <taxon>Bacillota</taxon>
        <taxon>Bacilli</taxon>
        <taxon>Bacillales</taxon>
        <taxon>Bacillaceae</taxon>
        <taxon>Metabacillus</taxon>
    </lineage>
</organism>
<proteinExistence type="predicted"/>
<dbReference type="RefSeq" id="WP_224140118.1">
    <property type="nucleotide sequence ID" value="NZ_JAIQUM010000039.1"/>
</dbReference>
<evidence type="ECO:0000313" key="2">
    <source>
        <dbReference type="EMBL" id="MBZ5751796.1"/>
    </source>
</evidence>
<dbReference type="InterPro" id="IPR011528">
    <property type="entry name" value="NERD"/>
</dbReference>